<dbReference type="AlphaFoldDB" id="A0AAV2HJP3"/>
<keyword evidence="1" id="KW-0472">Membrane</keyword>
<feature type="transmembrane region" description="Helical" evidence="1">
    <location>
        <begin position="899"/>
        <end position="919"/>
    </location>
</feature>
<organism evidence="2 3">
    <name type="scientific">Lymnaea stagnalis</name>
    <name type="common">Great pond snail</name>
    <name type="synonym">Helix stagnalis</name>
    <dbReference type="NCBI Taxonomy" id="6523"/>
    <lineage>
        <taxon>Eukaryota</taxon>
        <taxon>Metazoa</taxon>
        <taxon>Spiralia</taxon>
        <taxon>Lophotrochozoa</taxon>
        <taxon>Mollusca</taxon>
        <taxon>Gastropoda</taxon>
        <taxon>Heterobranchia</taxon>
        <taxon>Euthyneura</taxon>
        <taxon>Panpulmonata</taxon>
        <taxon>Hygrophila</taxon>
        <taxon>Lymnaeoidea</taxon>
        <taxon>Lymnaeidae</taxon>
        <taxon>Lymnaea</taxon>
    </lineage>
</organism>
<evidence type="ECO:0000256" key="1">
    <source>
        <dbReference type="SAM" id="Phobius"/>
    </source>
</evidence>
<dbReference type="Proteomes" id="UP001497497">
    <property type="component" value="Unassembled WGS sequence"/>
</dbReference>
<reference evidence="2 3" key="1">
    <citation type="submission" date="2024-04" db="EMBL/GenBank/DDBJ databases">
        <authorList>
            <consortium name="Genoscope - CEA"/>
            <person name="William W."/>
        </authorList>
    </citation>
    <scope>NUCLEOTIDE SEQUENCE [LARGE SCALE GENOMIC DNA]</scope>
</reference>
<name>A0AAV2HJP3_LYMST</name>
<gene>
    <name evidence="2" type="ORF">GSLYS_00007608001</name>
</gene>
<comment type="caution">
    <text evidence="2">The sequence shown here is derived from an EMBL/GenBank/DDBJ whole genome shotgun (WGS) entry which is preliminary data.</text>
</comment>
<dbReference type="EMBL" id="CAXITT010000148">
    <property type="protein sequence ID" value="CAL1533648.1"/>
    <property type="molecule type" value="Genomic_DNA"/>
</dbReference>
<accession>A0AAV2HJP3</accession>
<keyword evidence="1" id="KW-1133">Transmembrane helix</keyword>
<proteinExistence type="predicted"/>
<evidence type="ECO:0000313" key="2">
    <source>
        <dbReference type="EMBL" id="CAL1533648.1"/>
    </source>
</evidence>
<sequence length="939" mass="104165">MNEFYVKRAAINMSRTCYLGLLLLICNKITEANVRFVCPRPISPRSDEESVTYMTPSSCEKSDGSSKEDVLDISAGLFTVRFEETRFHPGSPFRILLVGASQHRSLKPSNGTNFTVSNEIIKQSCLLLDHIPHNNQAVISKDCMLKGNDYPLGVCNGSTYYVTIYIPDLACDDCSLMLQQIIPSPGNKLCDVTQLNDTGNATDCQMYTSCSRVRIRPSPDGIGRDLSFCSDYLKNMPGDWPYRPQDLFKTDQGASLTLDILHKNLHILVPSGLKLGPIERVEVRENTSIIWNVTVTEKHGNSDPVVVTWKNLSATEHEELSKNKLVLNVVGSEKSLAEDILYTGQHFTEGRLGALHEKYSDSGWLVSSKFLGPLAEDPIAAIPSGPCAPIGSYYMAYLQSVHVTAHGILGMTVLENRAYITAVLHVDREEIQTIKISGPELVDIPPIEINVTPSFNGVLMASVDISSQLPFINTVRFLKSVTIITDKEKDVLEGDLEEGMFAVLRDGRGQVQGMADLQFTQGQWLKVDIVLNDLSPKVLTALLLGPENSVLLDLSRETIHCTQAFCCLEAIAHEVTSELVLHLMKGQAIVRVTTEGGNVTGNVLGSPFGYCNLAGGACQELFYQFSMSGLGVEEMRNDGEMEEKRGWQETETYVLDRANILQYCVQVDNPAWSGKNYTLSLVTRDEQIDEVPFNPLQDFTHSFIACNNIPLDENSPLISSLAVNSHKPMTLVINDGLHKLVSQELPHISRGECIQSKIHVVGKDKSYWSPDSAPFQDIYAVVSDNLKFIFEKNSTLYLMASEKAYRNCDFSGAKLLPAMDTLGETAFYLHSITEAGKLYFSDGTLCNTSSPQKITVHVIGGASAMQDDRRDEWCRKSIYNVWRDEQLKTWEEPDVSGRILIGLLVGLASAGVFLAWQGVRIKRSTESFRGHSDNVFVRF</sequence>
<protein>
    <submittedName>
        <fullName evidence="2">Uncharacterized protein</fullName>
    </submittedName>
</protein>
<keyword evidence="1" id="KW-0812">Transmembrane</keyword>
<dbReference type="SUPFAM" id="SSF49503">
    <property type="entry name" value="Cupredoxins"/>
    <property type="match status" value="1"/>
</dbReference>
<evidence type="ECO:0000313" key="3">
    <source>
        <dbReference type="Proteomes" id="UP001497497"/>
    </source>
</evidence>
<dbReference type="InterPro" id="IPR008972">
    <property type="entry name" value="Cupredoxin"/>
</dbReference>
<keyword evidence="3" id="KW-1185">Reference proteome</keyword>